<evidence type="ECO:0000313" key="2">
    <source>
        <dbReference type="EMBL" id="GAD49687.1"/>
    </source>
</evidence>
<sequence length="131" mass="15029">MRKVLLAAILGAGLFTSASANAQSWGIYIGNGGGYAPRYRQFDDDDRLARSICSGQRAHALENRLDHEEDEDEIDEDTARRIHFTIDRLEDRQRHECAEGDWPAIRDIAYRFDRIGQWINAEAHGGWQRGW</sequence>
<feature type="signal peptide" evidence="1">
    <location>
        <begin position="1"/>
        <end position="22"/>
    </location>
</feature>
<dbReference type="OrthoDB" id="7510900at2"/>
<dbReference type="RefSeq" id="WP_021690592.1">
    <property type="nucleotide sequence ID" value="NZ_BASZ01000006.1"/>
</dbReference>
<reference evidence="2 3" key="1">
    <citation type="submission" date="2013-09" db="EMBL/GenBank/DDBJ databases">
        <title>Whole genome shotgun sequence of Novosphingobium tardaugens NBRC 16725.</title>
        <authorList>
            <person name="Isaki S."/>
            <person name="Hosoyama A."/>
            <person name="Tsuchikane K."/>
            <person name="Katsumata H."/>
            <person name="Ando Y."/>
            <person name="Yamazaki S."/>
            <person name="Fujita N."/>
        </authorList>
    </citation>
    <scope>NUCLEOTIDE SEQUENCE [LARGE SCALE GENOMIC DNA]</scope>
    <source>
        <strain evidence="2 3">NBRC 16725</strain>
    </source>
</reference>
<evidence type="ECO:0000256" key="1">
    <source>
        <dbReference type="SAM" id="SignalP"/>
    </source>
</evidence>
<keyword evidence="3" id="KW-1185">Reference proteome</keyword>
<dbReference type="Proteomes" id="UP000016568">
    <property type="component" value="Unassembled WGS sequence"/>
</dbReference>
<evidence type="ECO:0000313" key="3">
    <source>
        <dbReference type="Proteomes" id="UP000016568"/>
    </source>
</evidence>
<accession>U2YMH1</accession>
<protein>
    <submittedName>
        <fullName evidence="2">Uncharacterized protein</fullName>
    </submittedName>
</protein>
<dbReference type="AlphaFoldDB" id="U2YMH1"/>
<proteinExistence type="predicted"/>
<dbReference type="KEGG" id="ntd:EGO55_18765"/>
<dbReference type="EMBL" id="BASZ01000006">
    <property type="protein sequence ID" value="GAD49687.1"/>
    <property type="molecule type" value="Genomic_DNA"/>
</dbReference>
<feature type="chain" id="PRO_5030177762" evidence="1">
    <location>
        <begin position="23"/>
        <end position="131"/>
    </location>
</feature>
<comment type="caution">
    <text evidence="2">The sequence shown here is derived from an EMBL/GenBank/DDBJ whole genome shotgun (WGS) entry which is preliminary data.</text>
</comment>
<name>U2YMH1_9SPHN</name>
<gene>
    <name evidence="2" type="ORF">NT2_06_01260</name>
</gene>
<organism evidence="2 3">
    <name type="scientific">Caenibius tardaugens NBRC 16725</name>
    <dbReference type="NCBI Taxonomy" id="1219035"/>
    <lineage>
        <taxon>Bacteria</taxon>
        <taxon>Pseudomonadati</taxon>
        <taxon>Pseudomonadota</taxon>
        <taxon>Alphaproteobacteria</taxon>
        <taxon>Sphingomonadales</taxon>
        <taxon>Erythrobacteraceae</taxon>
        <taxon>Caenibius</taxon>
    </lineage>
</organism>
<keyword evidence="1" id="KW-0732">Signal</keyword>